<protein>
    <submittedName>
        <fullName evidence="1">Regulator</fullName>
    </submittedName>
</protein>
<gene>
    <name evidence="1" type="ORF">JQ05_24080</name>
</gene>
<dbReference type="Pfam" id="PF25694">
    <property type="entry name" value="N_peptide"/>
    <property type="match status" value="1"/>
</dbReference>
<reference evidence="1" key="1">
    <citation type="submission" date="2018-07" db="EMBL/GenBank/DDBJ databases">
        <authorList>
            <consortium name="GenomeTrakr network: Whole genome sequencing for foodborne pathogen traceback"/>
        </authorList>
    </citation>
    <scope>NUCLEOTIDE SEQUENCE</scope>
    <source>
        <strain evidence="1">WAPHL_SAL-A00429</strain>
    </source>
</reference>
<dbReference type="InterPro" id="IPR057902">
    <property type="entry name" value="N_peptide"/>
</dbReference>
<dbReference type="AlphaFoldDB" id="A0A5V9J0X0"/>
<accession>A0A5V9J0X0</accession>
<comment type="caution">
    <text evidence="1">The sequence shown here is derived from an EMBL/GenBank/DDBJ whole genome shotgun (WGS) entry which is preliminary data.</text>
</comment>
<dbReference type="EMBL" id="AAHFVA010000027">
    <property type="protein sequence ID" value="EBV6245797.1"/>
    <property type="molecule type" value="Genomic_DNA"/>
</dbReference>
<proteinExistence type="predicted"/>
<sequence length="102" mass="11207">MTVIVYGKSTFAGNAKTRRHERRRKLAIERDSICNIIDSIFGTDSEEAVQEEPRKRLSLSEKAISLGIISKSNTDANGGSVCLPEVALYAAGYRSMKSITAR</sequence>
<organism evidence="1">
    <name type="scientific">Salmonella hadar</name>
    <dbReference type="NCBI Taxonomy" id="149385"/>
    <lineage>
        <taxon>Bacteria</taxon>
        <taxon>Pseudomonadati</taxon>
        <taxon>Pseudomonadota</taxon>
        <taxon>Gammaproteobacteria</taxon>
        <taxon>Enterobacterales</taxon>
        <taxon>Enterobacteriaceae</taxon>
        <taxon>Salmonella</taxon>
    </lineage>
</organism>
<name>A0A5V9J0X0_SALHA</name>
<evidence type="ECO:0000313" key="1">
    <source>
        <dbReference type="EMBL" id="EBV6245797.1"/>
    </source>
</evidence>